<reference evidence="2" key="1">
    <citation type="submission" date="2019-12" db="EMBL/GenBank/DDBJ databases">
        <title>Genome sequencing and annotation of Brassica cretica.</title>
        <authorList>
            <person name="Studholme D.J."/>
            <person name="Sarris P.F."/>
        </authorList>
    </citation>
    <scope>NUCLEOTIDE SEQUENCE</scope>
    <source>
        <strain evidence="2">PFS-001/15</strain>
        <tissue evidence="2">Leaf</tissue>
    </source>
</reference>
<feature type="compositionally biased region" description="Basic and acidic residues" evidence="1">
    <location>
        <begin position="65"/>
        <end position="78"/>
    </location>
</feature>
<evidence type="ECO:0000256" key="1">
    <source>
        <dbReference type="SAM" id="MobiDB-lite"/>
    </source>
</evidence>
<protein>
    <submittedName>
        <fullName evidence="2">Uncharacterized protein</fullName>
    </submittedName>
</protein>
<dbReference type="EMBL" id="QGKW02002005">
    <property type="protein sequence ID" value="KAF2541456.1"/>
    <property type="molecule type" value="Genomic_DNA"/>
</dbReference>
<organism evidence="2 3">
    <name type="scientific">Brassica cretica</name>
    <name type="common">Mustard</name>
    <dbReference type="NCBI Taxonomy" id="69181"/>
    <lineage>
        <taxon>Eukaryota</taxon>
        <taxon>Viridiplantae</taxon>
        <taxon>Streptophyta</taxon>
        <taxon>Embryophyta</taxon>
        <taxon>Tracheophyta</taxon>
        <taxon>Spermatophyta</taxon>
        <taxon>Magnoliopsida</taxon>
        <taxon>eudicotyledons</taxon>
        <taxon>Gunneridae</taxon>
        <taxon>Pentapetalae</taxon>
        <taxon>rosids</taxon>
        <taxon>malvids</taxon>
        <taxon>Brassicales</taxon>
        <taxon>Brassicaceae</taxon>
        <taxon>Brassiceae</taxon>
        <taxon>Brassica</taxon>
    </lineage>
</organism>
<feature type="compositionally biased region" description="Basic and acidic residues" evidence="1">
    <location>
        <begin position="100"/>
        <end position="114"/>
    </location>
</feature>
<feature type="region of interest" description="Disordered" evidence="1">
    <location>
        <begin position="28"/>
        <end position="114"/>
    </location>
</feature>
<evidence type="ECO:0000313" key="2">
    <source>
        <dbReference type="EMBL" id="KAF2541456.1"/>
    </source>
</evidence>
<accession>A0A8S9GAQ8</accession>
<sequence>MLFEAKTRTLRRGRPVKLFLVKEISIRRGRRSNREGRGPVTKPGLEIEGDSEPERLGPRVKAVTRPREVQVRLEKDDQGSGTMKSQVEKKAEPGMSVKESLMDLRSARSIRANE</sequence>
<name>A0A8S9GAQ8_BRACR</name>
<gene>
    <name evidence="2" type="ORF">F2Q68_00032426</name>
</gene>
<comment type="caution">
    <text evidence="2">The sequence shown here is derived from an EMBL/GenBank/DDBJ whole genome shotgun (WGS) entry which is preliminary data.</text>
</comment>
<dbReference type="Proteomes" id="UP000712281">
    <property type="component" value="Unassembled WGS sequence"/>
</dbReference>
<proteinExistence type="predicted"/>
<dbReference type="AlphaFoldDB" id="A0A8S9GAQ8"/>
<evidence type="ECO:0000313" key="3">
    <source>
        <dbReference type="Proteomes" id="UP000712281"/>
    </source>
</evidence>